<keyword evidence="5" id="KW-1185">Reference proteome</keyword>
<evidence type="ECO:0000256" key="2">
    <source>
        <dbReference type="PROSITE-ProRule" id="PRU00504"/>
    </source>
</evidence>
<dbReference type="Proteomes" id="UP000552954">
    <property type="component" value="Unassembled WGS sequence"/>
</dbReference>
<dbReference type="PANTHER" id="PTHR24104">
    <property type="entry name" value="E3 UBIQUITIN-PROTEIN LIGASE NHLRC1-RELATED"/>
    <property type="match status" value="1"/>
</dbReference>
<feature type="repeat" description="NHL" evidence="2">
    <location>
        <begin position="175"/>
        <end position="211"/>
    </location>
</feature>
<keyword evidence="3" id="KW-0732">Signal</keyword>
<dbReference type="RefSeq" id="WP_171560001.1">
    <property type="nucleotide sequence ID" value="NZ_JABFCS010000001.1"/>
</dbReference>
<feature type="repeat" description="NHL" evidence="2">
    <location>
        <begin position="308"/>
        <end position="351"/>
    </location>
</feature>
<dbReference type="GO" id="GO:0008270">
    <property type="term" value="F:zinc ion binding"/>
    <property type="evidence" value="ECO:0007669"/>
    <property type="project" value="UniProtKB-KW"/>
</dbReference>
<dbReference type="PROSITE" id="PS51257">
    <property type="entry name" value="PROKAR_LIPOPROTEIN"/>
    <property type="match status" value="1"/>
</dbReference>
<evidence type="ECO:0000313" key="5">
    <source>
        <dbReference type="Proteomes" id="UP000552954"/>
    </source>
</evidence>
<feature type="signal peptide" evidence="3">
    <location>
        <begin position="1"/>
        <end position="19"/>
    </location>
</feature>
<dbReference type="PROSITE" id="PS51125">
    <property type="entry name" value="NHL"/>
    <property type="match status" value="2"/>
</dbReference>
<dbReference type="PANTHER" id="PTHR24104:SF25">
    <property type="entry name" value="PROTEIN LIN-41"/>
    <property type="match status" value="1"/>
</dbReference>
<dbReference type="GO" id="GO:0000209">
    <property type="term" value="P:protein polyubiquitination"/>
    <property type="evidence" value="ECO:0007669"/>
    <property type="project" value="TreeGrafter"/>
</dbReference>
<protein>
    <submittedName>
        <fullName evidence="4">6-bladed beta-propeller</fullName>
    </submittedName>
</protein>
<dbReference type="InterPro" id="IPR011042">
    <property type="entry name" value="6-blade_b-propeller_TolB-like"/>
</dbReference>
<dbReference type="InterPro" id="IPR001258">
    <property type="entry name" value="NHL_repeat"/>
</dbReference>
<dbReference type="Gene3D" id="2.120.10.30">
    <property type="entry name" value="TolB, C-terminal domain"/>
    <property type="match status" value="2"/>
</dbReference>
<sequence length="354" mass="38003">MRRVLRTCALALAALLAGCASEPMVMRLDAPAAGSGLYPSPQTQEVPRYRYLGQLTGEGNFRPRDGASRSPGRRLLALIAGLDERPDQPVVLQRPQTGMVDATGRVLVTDVSRNAVFVFDEAAGKLDVWERAALGLRFEAPIGIAAGAAGEILVADAELARVFRLAPDGNPRGEFGAGQLVRPTGVVRDAARGRIFVADTHAHDIKVFDDAGRLVSTWGKRGDGPGELNFPTHLALSDGMLLVSDSMNARVQGFDRTGQPVLAFGRRGVYVGNLVRPKGVAADDEGNLYVVESMHDTLIVYDREGRLLMSLGGSDGEAGRFYLPSGVWVDSRNRVFVADMFNGRIAVFQFLGGN</sequence>
<evidence type="ECO:0000256" key="3">
    <source>
        <dbReference type="SAM" id="SignalP"/>
    </source>
</evidence>
<dbReference type="GO" id="GO:0043161">
    <property type="term" value="P:proteasome-mediated ubiquitin-dependent protein catabolic process"/>
    <property type="evidence" value="ECO:0007669"/>
    <property type="project" value="TreeGrafter"/>
</dbReference>
<name>A0A849KCN3_9BURK</name>
<organism evidence="4 5">
    <name type="scientific">Ramlibacter montanisoli</name>
    <dbReference type="NCBI Taxonomy" id="2732512"/>
    <lineage>
        <taxon>Bacteria</taxon>
        <taxon>Pseudomonadati</taxon>
        <taxon>Pseudomonadota</taxon>
        <taxon>Betaproteobacteria</taxon>
        <taxon>Burkholderiales</taxon>
        <taxon>Comamonadaceae</taxon>
        <taxon>Ramlibacter</taxon>
    </lineage>
</organism>
<dbReference type="GO" id="GO:0061630">
    <property type="term" value="F:ubiquitin protein ligase activity"/>
    <property type="evidence" value="ECO:0007669"/>
    <property type="project" value="TreeGrafter"/>
</dbReference>
<dbReference type="EMBL" id="JABFCS010000001">
    <property type="protein sequence ID" value="NNU43927.1"/>
    <property type="molecule type" value="Genomic_DNA"/>
</dbReference>
<keyword evidence="1" id="KW-0677">Repeat</keyword>
<feature type="chain" id="PRO_5033068494" evidence="3">
    <location>
        <begin position="20"/>
        <end position="354"/>
    </location>
</feature>
<comment type="caution">
    <text evidence="4">The sequence shown here is derived from an EMBL/GenBank/DDBJ whole genome shotgun (WGS) entry which is preliminary data.</text>
</comment>
<evidence type="ECO:0000256" key="1">
    <source>
        <dbReference type="ARBA" id="ARBA00022737"/>
    </source>
</evidence>
<reference evidence="4 5" key="1">
    <citation type="submission" date="2020-05" db="EMBL/GenBank/DDBJ databases">
        <authorList>
            <person name="Khan S.A."/>
            <person name="Jeon C.O."/>
            <person name="Chun B.H."/>
        </authorList>
    </citation>
    <scope>NUCLEOTIDE SEQUENCE [LARGE SCALE GENOMIC DNA]</scope>
    <source>
        <strain evidence="4 5">B156</strain>
    </source>
</reference>
<dbReference type="AlphaFoldDB" id="A0A849KCN3"/>
<dbReference type="SUPFAM" id="SSF101898">
    <property type="entry name" value="NHL repeat"/>
    <property type="match status" value="1"/>
</dbReference>
<dbReference type="Pfam" id="PF17170">
    <property type="entry name" value="DUF5128"/>
    <property type="match status" value="1"/>
</dbReference>
<proteinExistence type="predicted"/>
<accession>A0A849KCN3</accession>
<dbReference type="InterPro" id="IPR050952">
    <property type="entry name" value="TRIM-NHL_E3_ligases"/>
</dbReference>
<evidence type="ECO:0000313" key="4">
    <source>
        <dbReference type="EMBL" id="NNU43927.1"/>
    </source>
</evidence>
<gene>
    <name evidence="4" type="ORF">HK415_13360</name>
</gene>
<reference evidence="4 5" key="2">
    <citation type="submission" date="2020-06" db="EMBL/GenBank/DDBJ databases">
        <title>Ramlibacter rhizophilus sp. nov., isolated from rhizosphere soil of national flower Mugunghwa from South Korea.</title>
        <authorList>
            <person name="Zheng-Fei Y."/>
            <person name="Huan T."/>
        </authorList>
    </citation>
    <scope>NUCLEOTIDE SEQUENCE [LARGE SCALE GENOMIC DNA]</scope>
    <source>
        <strain evidence="4 5">B156</strain>
    </source>
</reference>